<evidence type="ECO:0000256" key="1">
    <source>
        <dbReference type="SAM" id="MobiDB-lite"/>
    </source>
</evidence>
<proteinExistence type="predicted"/>
<dbReference type="InParanoid" id="A0A3Q3F156"/>
<organism evidence="3 4">
    <name type="scientific">Labrus bergylta</name>
    <name type="common">ballan wrasse</name>
    <dbReference type="NCBI Taxonomy" id="56723"/>
    <lineage>
        <taxon>Eukaryota</taxon>
        <taxon>Metazoa</taxon>
        <taxon>Chordata</taxon>
        <taxon>Craniata</taxon>
        <taxon>Vertebrata</taxon>
        <taxon>Euteleostomi</taxon>
        <taxon>Actinopterygii</taxon>
        <taxon>Neopterygii</taxon>
        <taxon>Teleostei</taxon>
        <taxon>Neoteleostei</taxon>
        <taxon>Acanthomorphata</taxon>
        <taxon>Eupercaria</taxon>
        <taxon>Labriformes</taxon>
        <taxon>Labridae</taxon>
        <taxon>Labrus</taxon>
    </lineage>
</organism>
<feature type="region of interest" description="Disordered" evidence="1">
    <location>
        <begin position="171"/>
        <end position="203"/>
    </location>
</feature>
<feature type="chain" id="PRO_5018751040" description="Colony stimulating factor 1b (macrophage)" evidence="2">
    <location>
        <begin position="29"/>
        <end position="203"/>
    </location>
</feature>
<dbReference type="InterPro" id="IPR008001">
    <property type="entry name" value="MCSF-1"/>
</dbReference>
<accession>A0A3Q3F156</accession>
<dbReference type="InterPro" id="IPR009079">
    <property type="entry name" value="4_helix_cytokine-like_core"/>
</dbReference>
<dbReference type="AlphaFoldDB" id="A0A3Q3F156"/>
<protein>
    <recommendedName>
        <fullName evidence="5">Colony stimulating factor 1b (macrophage)</fullName>
    </recommendedName>
</protein>
<keyword evidence="4" id="KW-1185">Reference proteome</keyword>
<dbReference type="SUPFAM" id="SSF47266">
    <property type="entry name" value="4-helical cytokines"/>
    <property type="match status" value="1"/>
</dbReference>
<keyword evidence="2" id="KW-0732">Signal</keyword>
<feature type="signal peptide" evidence="2">
    <location>
        <begin position="1"/>
        <end position="28"/>
    </location>
</feature>
<dbReference type="Gene3D" id="1.20.1250.10">
    <property type="match status" value="1"/>
</dbReference>
<dbReference type="FunFam" id="1.20.1250.10:FF:000056">
    <property type="entry name" value="Colony-stimulating factor 1b (macrophage)"/>
    <property type="match status" value="1"/>
</dbReference>
<dbReference type="GO" id="GO:0005615">
    <property type="term" value="C:extracellular space"/>
    <property type="evidence" value="ECO:0007669"/>
    <property type="project" value="TreeGrafter"/>
</dbReference>
<evidence type="ECO:0000256" key="2">
    <source>
        <dbReference type="SAM" id="SignalP"/>
    </source>
</evidence>
<dbReference type="GeneTree" id="ENSGT00390000015805"/>
<reference evidence="3" key="1">
    <citation type="submission" date="2025-08" db="UniProtKB">
        <authorList>
            <consortium name="Ensembl"/>
        </authorList>
    </citation>
    <scope>IDENTIFICATION</scope>
</reference>
<name>A0A3Q3F156_9LABR</name>
<dbReference type="Ensembl" id="ENSLBET00000013115.1">
    <property type="protein sequence ID" value="ENSLBEP00000012477.1"/>
    <property type="gene ID" value="ENSLBEG00000009589.1"/>
</dbReference>
<reference evidence="3" key="2">
    <citation type="submission" date="2025-09" db="UniProtKB">
        <authorList>
            <consortium name="Ensembl"/>
        </authorList>
    </citation>
    <scope>IDENTIFICATION</scope>
</reference>
<evidence type="ECO:0000313" key="4">
    <source>
        <dbReference type="Proteomes" id="UP000261660"/>
    </source>
</evidence>
<dbReference type="PANTHER" id="PTHR10058:SF0">
    <property type="entry name" value="MACROPHAGE COLONY-STIMULATING FACTOR 1"/>
    <property type="match status" value="1"/>
</dbReference>
<sequence length="203" mass="23244">MNTHRRGLTAKAQQLCFWLFLCFRPALAGVPGPCRHSVTQDHFLSLNRLIDNQLDNSCFIIYPFTECLNLSKVCCVKAAFPHILDLLSSHFHYAQSSDNRRYVSTLETVIFHLYSQGCVPEINEEYEDSPVRFLRIEQSSPKEALKKVRSVIRMYMSLINENSDPLDWDCKDQYAAEDDPQSTPGTSQPGKELLYHRLTSGPV</sequence>
<dbReference type="STRING" id="56723.ENSLBEP00000012477"/>
<dbReference type="GO" id="GO:0008083">
    <property type="term" value="F:growth factor activity"/>
    <property type="evidence" value="ECO:0007669"/>
    <property type="project" value="InterPro"/>
</dbReference>
<dbReference type="Proteomes" id="UP000261660">
    <property type="component" value="Unplaced"/>
</dbReference>
<dbReference type="GO" id="GO:0005125">
    <property type="term" value="F:cytokine activity"/>
    <property type="evidence" value="ECO:0007669"/>
    <property type="project" value="InterPro"/>
</dbReference>
<evidence type="ECO:0000313" key="3">
    <source>
        <dbReference type="Ensembl" id="ENSLBEP00000012477.1"/>
    </source>
</evidence>
<dbReference type="PANTHER" id="PTHR10058">
    <property type="entry name" value="MACROPHAGE COLONY STIMULATING FACTOR"/>
    <property type="match status" value="1"/>
</dbReference>
<evidence type="ECO:0008006" key="5">
    <source>
        <dbReference type="Google" id="ProtNLM"/>
    </source>
</evidence>
<dbReference type="GO" id="GO:0016020">
    <property type="term" value="C:membrane"/>
    <property type="evidence" value="ECO:0007669"/>
    <property type="project" value="InterPro"/>
</dbReference>
<dbReference type="Pfam" id="PF05337">
    <property type="entry name" value="CSF-1"/>
    <property type="match status" value="1"/>
</dbReference>